<keyword evidence="2" id="KW-1185">Reference proteome</keyword>
<evidence type="ECO:0000313" key="2">
    <source>
        <dbReference type="Proteomes" id="UP000467006"/>
    </source>
</evidence>
<dbReference type="KEGG" id="mdu:MDUV_07460"/>
<protein>
    <recommendedName>
        <fullName evidence="3">Serine/threonine protein kinase</fullName>
    </recommendedName>
</protein>
<gene>
    <name evidence="1" type="ORF">MDUV_07460</name>
</gene>
<dbReference type="EMBL" id="AP022563">
    <property type="protein sequence ID" value="BBX15886.1"/>
    <property type="molecule type" value="Genomic_DNA"/>
</dbReference>
<proteinExistence type="predicted"/>
<accession>A0A7I7JVJ2</accession>
<name>A0A7I7JVJ2_9MYCO</name>
<sequence length="223" mass="22929">MLVRVQPGEPQILCDPAALGVCAGHGILPAGVLAEAQSPYTDRRGGRKLTSVRRASRVVAALVTAAVGTAAPAVADPSADLLSKLPAGYDSDSCEPADPAGALAALICRDNALPDGPTFATYWLFADDYGMHAAFTAQLASPDWAPTTCPGSPSADAVVVLGSDGQPYGRIACGRGTGADWLLRDGAVAWTHDADHFLGVAYTGYQGQAFPAGLFEWAKGKMT</sequence>
<dbReference type="Proteomes" id="UP000467006">
    <property type="component" value="Chromosome"/>
</dbReference>
<dbReference type="AlphaFoldDB" id="A0A7I7JVJ2"/>
<evidence type="ECO:0008006" key="3">
    <source>
        <dbReference type="Google" id="ProtNLM"/>
    </source>
</evidence>
<reference evidence="1 2" key="1">
    <citation type="journal article" date="2019" name="Emerg. Microbes Infect.">
        <title>Comprehensive subspecies identification of 175 nontuberculous mycobacteria species based on 7547 genomic profiles.</title>
        <authorList>
            <person name="Matsumoto Y."/>
            <person name="Kinjo T."/>
            <person name="Motooka D."/>
            <person name="Nabeya D."/>
            <person name="Jung N."/>
            <person name="Uechi K."/>
            <person name="Horii T."/>
            <person name="Iida T."/>
            <person name="Fujita J."/>
            <person name="Nakamura S."/>
        </authorList>
    </citation>
    <scope>NUCLEOTIDE SEQUENCE [LARGE SCALE GENOMIC DNA]</scope>
    <source>
        <strain evidence="1 2">JCM 6396</strain>
    </source>
</reference>
<evidence type="ECO:0000313" key="1">
    <source>
        <dbReference type="EMBL" id="BBX15886.1"/>
    </source>
</evidence>
<organism evidence="1 2">
    <name type="scientific">Mycolicibacterium duvalii</name>
    <dbReference type="NCBI Taxonomy" id="39688"/>
    <lineage>
        <taxon>Bacteria</taxon>
        <taxon>Bacillati</taxon>
        <taxon>Actinomycetota</taxon>
        <taxon>Actinomycetes</taxon>
        <taxon>Mycobacteriales</taxon>
        <taxon>Mycobacteriaceae</taxon>
        <taxon>Mycolicibacterium</taxon>
    </lineage>
</organism>